<feature type="compositionally biased region" description="Polar residues" evidence="1">
    <location>
        <begin position="30"/>
        <end position="43"/>
    </location>
</feature>
<evidence type="ECO:0000313" key="4">
    <source>
        <dbReference type="Proteomes" id="UP000500767"/>
    </source>
</evidence>
<gene>
    <name evidence="3" type="ORF">HN018_03590</name>
</gene>
<name>A0A6M8HVT5_9PROT</name>
<reference evidence="3 4" key="1">
    <citation type="journal article" date="2014" name="World J. Microbiol. Biotechnol.">
        <title>Biodiversity and physiological characteristics of Antarctic and Arctic lichens-associated bacteria.</title>
        <authorList>
            <person name="Lee Y.M."/>
            <person name="Kim E.H."/>
            <person name="Lee H.K."/>
            <person name="Hong S.G."/>
        </authorList>
    </citation>
    <scope>NUCLEOTIDE SEQUENCE [LARGE SCALE GENOMIC DNA]</scope>
    <source>
        <strain evidence="3 4">PAMC 26569</strain>
    </source>
</reference>
<feature type="region of interest" description="Disordered" evidence="1">
    <location>
        <begin position="27"/>
        <end position="52"/>
    </location>
</feature>
<protein>
    <submittedName>
        <fullName evidence="3">Tn3 family transposase</fullName>
    </submittedName>
</protein>
<sequence length="77" mass="8368">MREETYAAALARLVDTYRTLPLSTVWGDGSRSSSDGQYFRSGSQGSGLGDISARHGSEPGVAFYIHISDQLGRFTPR</sequence>
<dbReference type="KEGG" id="lck:HN018_03590"/>
<keyword evidence="4" id="KW-1185">Reference proteome</keyword>
<dbReference type="EMBL" id="CP053708">
    <property type="protein sequence ID" value="QKE92410.1"/>
    <property type="molecule type" value="Genomic_DNA"/>
</dbReference>
<organism evidence="3 4">
    <name type="scientific">Lichenicola cladoniae</name>
    <dbReference type="NCBI Taxonomy" id="1484109"/>
    <lineage>
        <taxon>Bacteria</taxon>
        <taxon>Pseudomonadati</taxon>
        <taxon>Pseudomonadota</taxon>
        <taxon>Alphaproteobacteria</taxon>
        <taxon>Acetobacterales</taxon>
        <taxon>Acetobacteraceae</taxon>
        <taxon>Lichenicola</taxon>
    </lineage>
</organism>
<proteinExistence type="predicted"/>
<evidence type="ECO:0000256" key="1">
    <source>
        <dbReference type="SAM" id="MobiDB-lite"/>
    </source>
</evidence>
<dbReference type="InterPro" id="IPR002513">
    <property type="entry name" value="Tn3_Tnp_DDE_dom"/>
</dbReference>
<dbReference type="GO" id="GO:0004803">
    <property type="term" value="F:transposase activity"/>
    <property type="evidence" value="ECO:0007669"/>
    <property type="project" value="InterPro"/>
</dbReference>
<evidence type="ECO:0000313" key="3">
    <source>
        <dbReference type="EMBL" id="QKE92410.1"/>
    </source>
</evidence>
<accession>A0A6M8HVT5</accession>
<dbReference type="Proteomes" id="UP000500767">
    <property type="component" value="Chromosome"/>
</dbReference>
<dbReference type="GO" id="GO:0006313">
    <property type="term" value="P:DNA transposition"/>
    <property type="evidence" value="ECO:0007669"/>
    <property type="project" value="InterPro"/>
</dbReference>
<dbReference type="Pfam" id="PF01526">
    <property type="entry name" value="DDE_Tnp_Tn3"/>
    <property type="match status" value="1"/>
</dbReference>
<feature type="domain" description="Tn3 transposase DDE" evidence="2">
    <location>
        <begin position="1"/>
        <end position="74"/>
    </location>
</feature>
<evidence type="ECO:0000259" key="2">
    <source>
        <dbReference type="Pfam" id="PF01526"/>
    </source>
</evidence>
<dbReference type="AlphaFoldDB" id="A0A6M8HVT5"/>